<name>A0A378TGK6_9MYCO</name>
<sequence>MSGSSVAVAGQKLHRQLAQLLAAPLLASDHDPLDLVRDAAHIRSGAGALMAAAVQQARDAGSTWQGIGQVLGVSRQTVFQKYGKPTDPRNGEVMNTSPLLDAIDLAR</sequence>
<keyword evidence="2" id="KW-1185">Reference proteome</keyword>
<dbReference type="Proteomes" id="UP000254978">
    <property type="component" value="Unassembled WGS sequence"/>
</dbReference>
<gene>
    <name evidence="1" type="ORF">NCTC10821_03202</name>
</gene>
<dbReference type="RefSeq" id="WP_232067784.1">
    <property type="nucleotide sequence ID" value="NZ_AP022600.1"/>
</dbReference>
<reference evidence="1 2" key="1">
    <citation type="submission" date="2018-06" db="EMBL/GenBank/DDBJ databases">
        <authorList>
            <consortium name="Pathogen Informatics"/>
            <person name="Doyle S."/>
        </authorList>
    </citation>
    <scope>NUCLEOTIDE SEQUENCE [LARGE SCALE GENOMIC DNA]</scope>
    <source>
        <strain evidence="1 2">NCTC10821</strain>
    </source>
</reference>
<dbReference type="EMBL" id="UGQT01000001">
    <property type="protein sequence ID" value="STZ59664.1"/>
    <property type="molecule type" value="Genomic_DNA"/>
</dbReference>
<organism evidence="1 2">
    <name type="scientific">Mycolicibacterium tokaiense</name>
    <dbReference type="NCBI Taxonomy" id="39695"/>
    <lineage>
        <taxon>Bacteria</taxon>
        <taxon>Bacillati</taxon>
        <taxon>Actinomycetota</taxon>
        <taxon>Actinomycetes</taxon>
        <taxon>Mycobacteriales</taxon>
        <taxon>Mycobacteriaceae</taxon>
        <taxon>Mycolicibacterium</taxon>
    </lineage>
</organism>
<protein>
    <submittedName>
        <fullName evidence="1">Uncharacterized protein</fullName>
    </submittedName>
</protein>
<proteinExistence type="predicted"/>
<accession>A0A378TGK6</accession>
<evidence type="ECO:0000313" key="1">
    <source>
        <dbReference type="EMBL" id="STZ59664.1"/>
    </source>
</evidence>
<evidence type="ECO:0000313" key="2">
    <source>
        <dbReference type="Proteomes" id="UP000254978"/>
    </source>
</evidence>
<dbReference type="AlphaFoldDB" id="A0A378TGK6"/>